<dbReference type="EMBL" id="CP104874">
    <property type="protein sequence ID" value="WWF06139.1"/>
    <property type="molecule type" value="Genomic_DNA"/>
</dbReference>
<protein>
    <submittedName>
        <fullName evidence="2">Phosphotransferase family protein</fullName>
    </submittedName>
</protein>
<dbReference type="Proteomes" id="UP001381003">
    <property type="component" value="Chromosome"/>
</dbReference>
<accession>A0ABZ2FIK6</accession>
<dbReference type="InterPro" id="IPR041726">
    <property type="entry name" value="ACAD10_11_N"/>
</dbReference>
<keyword evidence="3" id="KW-1185">Reference proteome</keyword>
<sequence length="362" mass="39379">MSADPDVLALRAWLDAQGVEGGALTDVRTLRGGTQNQIVAFVRGGRALVVRRQPVREGSAGVDSARREARVLRALAGTDVPHPRLVGVCLTADVLGTPFQVSELVEGTSLWEAADPSDRETRALRAEPSRMHEIGAQVATGFGVLARQDPRALGLDDLGRGPGWAARQPERWDRVLRTQRAQVGLAARLEGADEIHDWLVDHVPADDRPGVVHGDAHLGNVLVHRDGSGVSIIDWELATVGDPLLDLAELLVTWPTPGSPYAWRVRDHGLPDESVVIDRWRAASGRSVDRLPWFRVLAGYRLAVLLEGTHVRALQGKAPQEIGADLHRRAQELMRNALYTSALINISIEPAADTPRTTHVEL</sequence>
<proteinExistence type="predicted"/>
<dbReference type="CDD" id="cd05154">
    <property type="entry name" value="ACAD10_11_N-like"/>
    <property type="match status" value="1"/>
</dbReference>
<dbReference type="InterPro" id="IPR011009">
    <property type="entry name" value="Kinase-like_dom_sf"/>
</dbReference>
<evidence type="ECO:0000313" key="3">
    <source>
        <dbReference type="Proteomes" id="UP001381003"/>
    </source>
</evidence>
<name>A0ABZ2FIK6_9MICO</name>
<evidence type="ECO:0000313" key="2">
    <source>
        <dbReference type="EMBL" id="WWF06139.1"/>
    </source>
</evidence>
<evidence type="ECO:0000259" key="1">
    <source>
        <dbReference type="PROSITE" id="PS50011"/>
    </source>
</evidence>
<dbReference type="Gene3D" id="3.30.200.20">
    <property type="entry name" value="Phosphorylase Kinase, domain 1"/>
    <property type="match status" value="1"/>
</dbReference>
<dbReference type="InterPro" id="IPR000719">
    <property type="entry name" value="Prot_kinase_dom"/>
</dbReference>
<feature type="domain" description="Protein kinase" evidence="1">
    <location>
        <begin position="24"/>
        <end position="362"/>
    </location>
</feature>
<dbReference type="Gene3D" id="3.90.1200.10">
    <property type="match status" value="1"/>
</dbReference>
<dbReference type="InterPro" id="IPR002575">
    <property type="entry name" value="Aminoglycoside_PTrfase"/>
</dbReference>
<organism evidence="2 3">
    <name type="scientific">Janibacter terrae</name>
    <dbReference type="NCBI Taxonomy" id="103817"/>
    <lineage>
        <taxon>Bacteria</taxon>
        <taxon>Bacillati</taxon>
        <taxon>Actinomycetota</taxon>
        <taxon>Actinomycetes</taxon>
        <taxon>Micrococcales</taxon>
        <taxon>Intrasporangiaceae</taxon>
        <taxon>Janibacter</taxon>
    </lineage>
</organism>
<dbReference type="PANTHER" id="PTHR21310:SF40">
    <property type="entry name" value="AMINOGLYCOSIDE PHOSPHOTRANSFERASE DOMAIN-CONTAINING PROTEIN-RELATED"/>
    <property type="match status" value="1"/>
</dbReference>
<dbReference type="PROSITE" id="PS50011">
    <property type="entry name" value="PROTEIN_KINASE_DOM"/>
    <property type="match status" value="1"/>
</dbReference>
<dbReference type="Pfam" id="PF01636">
    <property type="entry name" value="APH"/>
    <property type="match status" value="1"/>
</dbReference>
<dbReference type="InterPro" id="IPR051678">
    <property type="entry name" value="AGP_Transferase"/>
</dbReference>
<gene>
    <name evidence="2" type="ORF">N5P18_04515</name>
</gene>
<dbReference type="RefSeq" id="WP_068424703.1">
    <property type="nucleotide sequence ID" value="NZ_CP104874.1"/>
</dbReference>
<dbReference type="PANTHER" id="PTHR21310">
    <property type="entry name" value="AMINOGLYCOSIDE PHOSPHOTRANSFERASE-RELATED-RELATED"/>
    <property type="match status" value="1"/>
</dbReference>
<reference evidence="2 3" key="1">
    <citation type="submission" date="2022-09" db="EMBL/GenBank/DDBJ databases">
        <title>Complete genome sequence of Janibacter terrae strain COS04-44, PCL-degrading bacteria isolated from oil spilled coast.</title>
        <authorList>
            <person name="Park H."/>
            <person name="Kim J.Y."/>
            <person name="An S.H."/>
            <person name="Lee C.M."/>
            <person name="Weon H.-Y."/>
        </authorList>
    </citation>
    <scope>NUCLEOTIDE SEQUENCE [LARGE SCALE GENOMIC DNA]</scope>
    <source>
        <strain evidence="2 3">COS04-44</strain>
    </source>
</reference>
<dbReference type="SUPFAM" id="SSF56112">
    <property type="entry name" value="Protein kinase-like (PK-like)"/>
    <property type="match status" value="1"/>
</dbReference>